<feature type="compositionally biased region" description="Basic residues" evidence="6">
    <location>
        <begin position="313"/>
        <end position="332"/>
    </location>
</feature>
<gene>
    <name evidence="8" type="ORF">HAP48_011720</name>
    <name evidence="9" type="ORF">WDK88_33750</name>
</gene>
<dbReference type="Gene3D" id="3.40.190.290">
    <property type="match status" value="1"/>
</dbReference>
<dbReference type="InterPro" id="IPR005119">
    <property type="entry name" value="LysR_subst-bd"/>
</dbReference>
<reference evidence="8" key="1">
    <citation type="submission" date="2020-06" db="EMBL/GenBank/DDBJ databases">
        <title>Whole Genome Sequence of Bradyrhizobium sp. Strain 1S1.</title>
        <authorList>
            <person name="Bromfield E.S.P."/>
            <person name="Cloutier S."/>
        </authorList>
    </citation>
    <scope>NUCLEOTIDE SEQUENCE [LARGE SCALE GENOMIC DNA]</scope>
    <source>
        <strain evidence="8">1S1</strain>
    </source>
</reference>
<dbReference type="Pfam" id="PF00126">
    <property type="entry name" value="HTH_1"/>
    <property type="match status" value="1"/>
</dbReference>
<keyword evidence="4" id="KW-0238">DNA-binding</keyword>
<comment type="similarity">
    <text evidence="2">Belongs to the LysR transcriptional regulatory family.</text>
</comment>
<dbReference type="EMBL" id="CP147711">
    <property type="protein sequence ID" value="WXC78319.1"/>
    <property type="molecule type" value="Genomic_DNA"/>
</dbReference>
<dbReference type="EMBL" id="JAAOLE020000001">
    <property type="protein sequence ID" value="NVI43600.1"/>
    <property type="molecule type" value="Genomic_DNA"/>
</dbReference>
<dbReference type="Proteomes" id="UP001432046">
    <property type="component" value="Chromosome"/>
</dbReference>
<evidence type="ECO:0000256" key="4">
    <source>
        <dbReference type="ARBA" id="ARBA00023125"/>
    </source>
</evidence>
<name>A0A973VY68_9BRAD</name>
<evidence type="ECO:0000256" key="3">
    <source>
        <dbReference type="ARBA" id="ARBA00023015"/>
    </source>
</evidence>
<dbReference type="InterPro" id="IPR036390">
    <property type="entry name" value="WH_DNA-bd_sf"/>
</dbReference>
<evidence type="ECO:0000259" key="7">
    <source>
        <dbReference type="PROSITE" id="PS50931"/>
    </source>
</evidence>
<feature type="region of interest" description="Disordered" evidence="6">
    <location>
        <begin position="302"/>
        <end position="332"/>
    </location>
</feature>
<evidence type="ECO:0000256" key="2">
    <source>
        <dbReference type="ARBA" id="ARBA00009437"/>
    </source>
</evidence>
<dbReference type="SUPFAM" id="SSF46785">
    <property type="entry name" value="Winged helix' DNA-binding domain"/>
    <property type="match status" value="1"/>
</dbReference>
<keyword evidence="3" id="KW-0805">Transcription regulation</keyword>
<dbReference type="GO" id="GO:0003700">
    <property type="term" value="F:DNA-binding transcription factor activity"/>
    <property type="evidence" value="ECO:0007669"/>
    <property type="project" value="InterPro"/>
</dbReference>
<dbReference type="PANTHER" id="PTHR30419">
    <property type="entry name" value="HTH-TYPE TRANSCRIPTIONAL REGULATOR YBHD"/>
    <property type="match status" value="1"/>
</dbReference>
<reference evidence="9" key="3">
    <citation type="submission" date="2024-03" db="EMBL/GenBank/DDBJ databases">
        <authorList>
            <person name="Bromfield E.S.P."/>
            <person name="Cloutier S."/>
        </authorList>
    </citation>
    <scope>NUCLEOTIDE SEQUENCE</scope>
    <source>
        <strain evidence="9">5S5</strain>
    </source>
</reference>
<dbReference type="CDD" id="cd05466">
    <property type="entry name" value="PBP2_LTTR_substrate"/>
    <property type="match status" value="1"/>
</dbReference>
<accession>A0A973VY68</accession>
<dbReference type="InterPro" id="IPR050950">
    <property type="entry name" value="HTH-type_LysR_regulators"/>
</dbReference>
<dbReference type="AlphaFoldDB" id="A0A973VY68"/>
<proteinExistence type="inferred from homology"/>
<dbReference type="PROSITE" id="PS50931">
    <property type="entry name" value="HTH_LYSR"/>
    <property type="match status" value="1"/>
</dbReference>
<dbReference type="FunFam" id="1.10.10.10:FF:000001">
    <property type="entry name" value="LysR family transcriptional regulator"/>
    <property type="match status" value="1"/>
</dbReference>
<evidence type="ECO:0000256" key="1">
    <source>
        <dbReference type="ARBA" id="ARBA00003502"/>
    </source>
</evidence>
<dbReference type="Pfam" id="PF03466">
    <property type="entry name" value="LysR_substrate"/>
    <property type="match status" value="1"/>
</dbReference>
<dbReference type="GO" id="GO:0003677">
    <property type="term" value="F:DNA binding"/>
    <property type="evidence" value="ECO:0007669"/>
    <property type="project" value="UniProtKB-KW"/>
</dbReference>
<dbReference type="InterPro" id="IPR000847">
    <property type="entry name" value="LysR_HTH_N"/>
</dbReference>
<organism evidence="8">
    <name type="scientific">Bradyrhizobium septentrionale</name>
    <dbReference type="NCBI Taxonomy" id="1404411"/>
    <lineage>
        <taxon>Bacteria</taxon>
        <taxon>Pseudomonadati</taxon>
        <taxon>Pseudomonadota</taxon>
        <taxon>Alphaproteobacteria</taxon>
        <taxon>Hyphomicrobiales</taxon>
        <taxon>Nitrobacteraceae</taxon>
        <taxon>Bradyrhizobium</taxon>
    </lineage>
</organism>
<dbReference type="InterPro" id="IPR036388">
    <property type="entry name" value="WH-like_DNA-bd_sf"/>
</dbReference>
<evidence type="ECO:0000256" key="5">
    <source>
        <dbReference type="ARBA" id="ARBA00023163"/>
    </source>
</evidence>
<evidence type="ECO:0000313" key="8">
    <source>
        <dbReference type="EMBL" id="NVI43600.1"/>
    </source>
</evidence>
<protein>
    <submittedName>
        <fullName evidence="8">LysR family transcriptional regulator</fullName>
    </submittedName>
</protein>
<evidence type="ECO:0000313" key="9">
    <source>
        <dbReference type="EMBL" id="WXC78319.1"/>
    </source>
</evidence>
<dbReference type="RefSeq" id="WP_166208473.1">
    <property type="nucleotide sequence ID" value="NZ_CP088285.1"/>
</dbReference>
<dbReference type="SUPFAM" id="SSF53850">
    <property type="entry name" value="Periplasmic binding protein-like II"/>
    <property type="match status" value="1"/>
</dbReference>
<evidence type="ECO:0000313" key="10">
    <source>
        <dbReference type="Proteomes" id="UP001432046"/>
    </source>
</evidence>
<feature type="domain" description="HTH lysR-type" evidence="7">
    <location>
        <begin position="1"/>
        <end position="58"/>
    </location>
</feature>
<reference evidence="9" key="2">
    <citation type="journal article" date="2021" name="Int. J. Syst. Evol. Microbiol.">
        <title>Bradyrhizobium septentrionale sp. nov. (sv. septentrionale) and Bradyrhizobium quebecense sp. nov. (sv. septentrionale) associated with legumes native to Canada possess rearranged symbiosis genes and numerous insertion sequences.</title>
        <authorList>
            <person name="Bromfield E.S.P."/>
            <person name="Cloutier S."/>
        </authorList>
    </citation>
    <scope>NUCLEOTIDE SEQUENCE</scope>
    <source>
        <strain evidence="9">5S5</strain>
    </source>
</reference>
<comment type="function">
    <text evidence="1">NodD regulates the expression of the nodABCFE genes which encode other nodulation proteins. NodD is also a negative regulator of its own expression. Binds flavonoids as inducers.</text>
</comment>
<dbReference type="PRINTS" id="PR00039">
    <property type="entry name" value="HTHLYSR"/>
</dbReference>
<dbReference type="GO" id="GO:0005829">
    <property type="term" value="C:cytosol"/>
    <property type="evidence" value="ECO:0007669"/>
    <property type="project" value="TreeGrafter"/>
</dbReference>
<keyword evidence="10" id="KW-1185">Reference proteome</keyword>
<evidence type="ECO:0000256" key="6">
    <source>
        <dbReference type="SAM" id="MobiDB-lite"/>
    </source>
</evidence>
<keyword evidence="5" id="KW-0804">Transcription</keyword>
<dbReference type="Gene3D" id="1.10.10.10">
    <property type="entry name" value="Winged helix-like DNA-binding domain superfamily/Winged helix DNA-binding domain"/>
    <property type="match status" value="1"/>
</dbReference>
<sequence>MNLRQALTFLTVAELGTVSKAALRLRVAQPALSRQIIGLEQELGLRLFDRVGRRLLLTGEGEQLIAGCRLLLSSASSLKEQAQLLREGDTGVLKIAGSPQHIESVLSQFLHRYAKRYPRVEVRIREGTGNEILTMLERGEIHLGQNLLHAVKLSEQHFGSLPLGSVELLAACHPSMPLGPQTTIEVADLAEFPLLLMDSGFGFRRAFDAAARMAGLKPAIAFESRNPHTLLALAEAGHGIAIVPSQLQCQRYELRIVGLTHRRRVLQEPLTISWDKRRPLPRFATDYCAMLAEHMRETFPITRPTEPTSANTKGKHRFRAQRAARKMRRLRN</sequence>